<reference evidence="2" key="1">
    <citation type="submission" date="2020-05" db="EMBL/GenBank/DDBJ databases">
        <authorList>
            <person name="Chiriac C."/>
            <person name="Salcher M."/>
            <person name="Ghai R."/>
            <person name="Kavagutti S V."/>
        </authorList>
    </citation>
    <scope>NUCLEOTIDE SEQUENCE</scope>
</reference>
<name>A0A6J6MMG3_9ZZZZ</name>
<feature type="transmembrane region" description="Helical" evidence="1">
    <location>
        <begin position="47"/>
        <end position="67"/>
    </location>
</feature>
<dbReference type="EMBL" id="CAEZWR010000193">
    <property type="protein sequence ID" value="CAB4675481.1"/>
    <property type="molecule type" value="Genomic_DNA"/>
</dbReference>
<keyword evidence="1" id="KW-0812">Transmembrane</keyword>
<keyword evidence="1" id="KW-1133">Transmembrane helix</keyword>
<evidence type="ECO:0000313" key="2">
    <source>
        <dbReference type="EMBL" id="CAB4675481.1"/>
    </source>
</evidence>
<protein>
    <submittedName>
        <fullName evidence="2">Unannotated protein</fullName>
    </submittedName>
</protein>
<evidence type="ECO:0000256" key="1">
    <source>
        <dbReference type="SAM" id="Phobius"/>
    </source>
</evidence>
<organism evidence="2">
    <name type="scientific">freshwater metagenome</name>
    <dbReference type="NCBI Taxonomy" id="449393"/>
    <lineage>
        <taxon>unclassified sequences</taxon>
        <taxon>metagenomes</taxon>
        <taxon>ecological metagenomes</taxon>
    </lineage>
</organism>
<proteinExistence type="predicted"/>
<dbReference type="AlphaFoldDB" id="A0A6J6MMG3"/>
<feature type="transmembrane region" description="Helical" evidence="1">
    <location>
        <begin position="20"/>
        <end position="41"/>
    </location>
</feature>
<gene>
    <name evidence="2" type="ORF">UFOPK2282_01328</name>
</gene>
<keyword evidence="1" id="KW-0472">Membrane</keyword>
<sequence>MSRTGAYRAEPGSVASAQIAVRVGTYAWVIAGIIGTVVSTVNDGNVQLWILMSGIGIASGVLGLAFLRRKARGR</sequence>
<accession>A0A6J6MMG3</accession>